<dbReference type="RefSeq" id="WP_020839054.1">
    <property type="nucleotide sequence ID" value="NZ_CP034177.1"/>
</dbReference>
<reference evidence="3" key="1">
    <citation type="submission" date="2019-04" db="EMBL/GenBank/DDBJ databases">
        <title>Whole genome sequencing of cultured pathogen.</title>
        <authorList>
            <person name="Hoffmann M."/>
            <person name="Sanchez M."/>
            <person name="Timme R."/>
        </authorList>
    </citation>
    <scope>NUCLEOTIDE SEQUENCE</scope>
    <source>
        <strain evidence="3">CFSAN000189</strain>
    </source>
</reference>
<evidence type="ECO:0000256" key="1">
    <source>
        <dbReference type="SAM" id="MobiDB-lite"/>
    </source>
</evidence>
<gene>
    <name evidence="3" type="ORF">SEEB0189_04605</name>
</gene>
<feature type="region of interest" description="Disordered" evidence="1">
    <location>
        <begin position="218"/>
        <end position="246"/>
    </location>
</feature>
<name>A0A4D6P1B7_SALET</name>
<evidence type="ECO:0000313" key="3">
    <source>
        <dbReference type="EMBL" id="QCF20523.1"/>
    </source>
</evidence>
<keyword evidence="2" id="KW-1133">Transmembrane helix</keyword>
<sequence length="246" mass="27716">MSSISGIDIVTGLLIPVVLYLIKKVIDWTGKIVGNPRPKRKYQFDKIPADKKVEIFSKIDALKEKTTTPHVLVQMKLLYEQLGMYLPVWHCHQLVSCMAAENISSLDVRLRGFLKNTIIGHYPEKGFSVNTKVVRRFYVISILFGISAVAMFIYAGWDTVSTFWKNKETGLFILFLLIYASAIITVIGYIISQIEDIYLGSKFGHLFETWLKNNPPCSDVSPDTSATMPAEEQETSEGPQEESLAS</sequence>
<proteinExistence type="predicted"/>
<organism evidence="3">
    <name type="scientific">Salmonella enterica subsp. enterica serovar Bareilly str. CFSAN000189</name>
    <dbReference type="NCBI Taxonomy" id="1173427"/>
    <lineage>
        <taxon>Bacteria</taxon>
        <taxon>Pseudomonadati</taxon>
        <taxon>Pseudomonadota</taxon>
        <taxon>Gammaproteobacteria</taxon>
        <taxon>Enterobacterales</taxon>
        <taxon>Enterobacteriaceae</taxon>
        <taxon>Salmonella</taxon>
    </lineage>
</organism>
<dbReference type="KEGG" id="seeb:SEEB0189_004785"/>
<feature type="transmembrane region" description="Helical" evidence="2">
    <location>
        <begin position="137"/>
        <end position="157"/>
    </location>
</feature>
<feature type="transmembrane region" description="Helical" evidence="2">
    <location>
        <begin position="169"/>
        <end position="192"/>
    </location>
</feature>
<accession>A0A4D6P1B7</accession>
<dbReference type="EMBL" id="CP039502">
    <property type="protein sequence ID" value="QCF20523.1"/>
    <property type="molecule type" value="Genomic_DNA"/>
</dbReference>
<keyword evidence="2" id="KW-0472">Membrane</keyword>
<feature type="compositionally biased region" description="Polar residues" evidence="1">
    <location>
        <begin position="218"/>
        <end position="227"/>
    </location>
</feature>
<evidence type="ECO:0000256" key="2">
    <source>
        <dbReference type="SAM" id="Phobius"/>
    </source>
</evidence>
<feature type="compositionally biased region" description="Low complexity" evidence="1">
    <location>
        <begin position="236"/>
        <end position="246"/>
    </location>
</feature>
<keyword evidence="2" id="KW-0812">Transmembrane</keyword>
<dbReference type="AlphaFoldDB" id="A0A4D6P1B7"/>
<feature type="transmembrane region" description="Helical" evidence="2">
    <location>
        <begin position="6"/>
        <end position="22"/>
    </location>
</feature>
<protein>
    <submittedName>
        <fullName evidence="3">Uncharacterized protein</fullName>
    </submittedName>
</protein>